<dbReference type="FunFam" id="3.40.50.720:FF:000208">
    <property type="entry name" value="Prephenate dehydrogenase"/>
    <property type="match status" value="1"/>
</dbReference>
<comment type="caution">
    <text evidence="11">The sequence shown here is derived from an EMBL/GenBank/DDBJ whole genome shotgun (WGS) entry which is preliminary data.</text>
</comment>
<evidence type="ECO:0000256" key="1">
    <source>
        <dbReference type="ARBA" id="ARBA00005067"/>
    </source>
</evidence>
<evidence type="ECO:0000256" key="9">
    <source>
        <dbReference type="ARBA" id="ARBA00049260"/>
    </source>
</evidence>
<dbReference type="Gene3D" id="3.40.50.720">
    <property type="entry name" value="NAD(P)-binding Rossmann-like Domain"/>
    <property type="match status" value="1"/>
</dbReference>
<dbReference type="GO" id="GO:0004665">
    <property type="term" value="F:prephenate dehydrogenase (NADP+) activity"/>
    <property type="evidence" value="ECO:0007669"/>
    <property type="project" value="InterPro"/>
</dbReference>
<dbReference type="PANTHER" id="PTHR21363">
    <property type="entry name" value="PREPHENATE DEHYDROGENASE"/>
    <property type="match status" value="1"/>
</dbReference>
<proteinExistence type="inferred from homology"/>
<protein>
    <recommendedName>
        <fullName evidence="3">prephenate dehydrogenase</fullName>
        <ecNumber evidence="3">1.3.1.12</ecNumber>
    </recommendedName>
</protein>
<dbReference type="GO" id="GO:0070403">
    <property type="term" value="F:NAD+ binding"/>
    <property type="evidence" value="ECO:0007669"/>
    <property type="project" value="InterPro"/>
</dbReference>
<evidence type="ECO:0000313" key="12">
    <source>
        <dbReference type="Proteomes" id="UP000280881"/>
    </source>
</evidence>
<keyword evidence="6" id="KW-0560">Oxidoreductase</keyword>
<dbReference type="Pfam" id="PF20463">
    <property type="entry name" value="PDH_C"/>
    <property type="match status" value="1"/>
</dbReference>
<comment type="similarity">
    <text evidence="2">Belongs to the prephenate/arogenate dehydrogenase family.</text>
</comment>
<feature type="domain" description="Prephenate/arogenate dehydrogenase" evidence="10">
    <location>
        <begin position="6"/>
        <end position="287"/>
    </location>
</feature>
<comment type="catalytic activity">
    <reaction evidence="9">
        <text>prephenate + NAD(+) = 3-(4-hydroxyphenyl)pyruvate + CO2 + NADH</text>
        <dbReference type="Rhea" id="RHEA:13869"/>
        <dbReference type="ChEBI" id="CHEBI:16526"/>
        <dbReference type="ChEBI" id="CHEBI:29934"/>
        <dbReference type="ChEBI" id="CHEBI:36242"/>
        <dbReference type="ChEBI" id="CHEBI:57540"/>
        <dbReference type="ChEBI" id="CHEBI:57945"/>
        <dbReference type="EC" id="1.3.1.12"/>
    </reaction>
</comment>
<gene>
    <name evidence="11" type="ORF">C7457_0474</name>
</gene>
<dbReference type="Pfam" id="PF02153">
    <property type="entry name" value="PDH_N"/>
    <property type="match status" value="1"/>
</dbReference>
<dbReference type="Proteomes" id="UP000280881">
    <property type="component" value="Unassembled WGS sequence"/>
</dbReference>
<dbReference type="FunFam" id="1.10.3660.10:FF:000003">
    <property type="entry name" value="Prephenate dehydrogenase"/>
    <property type="match status" value="1"/>
</dbReference>
<dbReference type="Gene3D" id="1.10.3660.10">
    <property type="entry name" value="6-phosphogluconate dehydrogenase C-terminal like domain"/>
    <property type="match status" value="1"/>
</dbReference>
<keyword evidence="5" id="KW-0028">Amino-acid biosynthesis</keyword>
<dbReference type="InterPro" id="IPR050812">
    <property type="entry name" value="Preph/Arog_dehydrog"/>
</dbReference>
<evidence type="ECO:0000256" key="8">
    <source>
        <dbReference type="ARBA" id="ARBA00023141"/>
    </source>
</evidence>
<keyword evidence="7" id="KW-0520">NAD</keyword>
<evidence type="ECO:0000256" key="6">
    <source>
        <dbReference type="ARBA" id="ARBA00023002"/>
    </source>
</evidence>
<dbReference type="InterPro" id="IPR003099">
    <property type="entry name" value="Prephen_DH"/>
</dbReference>
<dbReference type="PROSITE" id="PS51176">
    <property type="entry name" value="PDH_ADH"/>
    <property type="match status" value="1"/>
</dbReference>
<reference evidence="11 12" key="1">
    <citation type="submission" date="2018-10" db="EMBL/GenBank/DDBJ databases">
        <title>Genomic Encyclopedia of Type Strains, Phase IV (KMG-IV): sequencing the most valuable type-strain genomes for metagenomic binning, comparative biology and taxonomic classification.</title>
        <authorList>
            <person name="Goeker M."/>
        </authorList>
    </citation>
    <scope>NUCLEOTIDE SEQUENCE [LARGE SCALE GENOMIC DNA]</scope>
    <source>
        <strain evidence="11 12">DSM 15521</strain>
    </source>
</reference>
<dbReference type="InterPro" id="IPR008927">
    <property type="entry name" value="6-PGluconate_DH-like_C_sf"/>
</dbReference>
<evidence type="ECO:0000259" key="10">
    <source>
        <dbReference type="PROSITE" id="PS51176"/>
    </source>
</evidence>
<evidence type="ECO:0000313" key="11">
    <source>
        <dbReference type="EMBL" id="RKQ63600.1"/>
    </source>
</evidence>
<accession>A0A420W8E9</accession>
<dbReference type="RefSeq" id="WP_121169840.1">
    <property type="nucleotide sequence ID" value="NZ_RBIE01000001.1"/>
</dbReference>
<name>A0A420W8E9_9BACT</name>
<sequence>MEWEFNEICIVGLGLIGGSFALNLKLKGFPGRITAVDINPEAIEKGIELEIIDRGSIKHSIAINADLIVLATPVGVYESVLKQVKPHIKEGCIVTDLGSVKGELVKRCEEILEGVAPFVGGHPIAGTEKSGVENSVENLFANAKFILTPTEKTDPKAKEKIKKLWEKLGSKVIEMDPYHHDRVFAAVSHLPHVVAYSIVNAIGKLSEDTGENLFEFTGGGFRDFTRIAMSDPIMWRDICIGNRENILKSIKRFKEALTEVERLIEKEDKEGLKEFFQKAKEKRSFIK</sequence>
<dbReference type="OrthoDB" id="9802008at2"/>
<keyword evidence="4" id="KW-0827">Tyrosine biosynthesis</keyword>
<dbReference type="InterPro" id="IPR036291">
    <property type="entry name" value="NAD(P)-bd_dom_sf"/>
</dbReference>
<organism evidence="11 12">
    <name type="scientific">Thermovibrio guaymasensis</name>
    <dbReference type="NCBI Taxonomy" id="240167"/>
    <lineage>
        <taxon>Bacteria</taxon>
        <taxon>Pseudomonadati</taxon>
        <taxon>Aquificota</taxon>
        <taxon>Aquificia</taxon>
        <taxon>Desulfurobacteriales</taxon>
        <taxon>Desulfurobacteriaceae</taxon>
        <taxon>Thermovibrio</taxon>
    </lineage>
</organism>
<dbReference type="SUPFAM" id="SSF51735">
    <property type="entry name" value="NAD(P)-binding Rossmann-fold domains"/>
    <property type="match status" value="1"/>
</dbReference>
<dbReference type="GO" id="GO:0006571">
    <property type="term" value="P:tyrosine biosynthetic process"/>
    <property type="evidence" value="ECO:0007669"/>
    <property type="project" value="UniProtKB-KW"/>
</dbReference>
<evidence type="ECO:0000256" key="2">
    <source>
        <dbReference type="ARBA" id="ARBA00007964"/>
    </source>
</evidence>
<dbReference type="GO" id="GO:0008977">
    <property type="term" value="F:prephenate dehydrogenase (NAD+) activity"/>
    <property type="evidence" value="ECO:0007669"/>
    <property type="project" value="UniProtKB-EC"/>
</dbReference>
<dbReference type="EMBL" id="RBIE01000001">
    <property type="protein sequence ID" value="RKQ63600.1"/>
    <property type="molecule type" value="Genomic_DNA"/>
</dbReference>
<evidence type="ECO:0000256" key="4">
    <source>
        <dbReference type="ARBA" id="ARBA00022498"/>
    </source>
</evidence>
<evidence type="ECO:0000256" key="5">
    <source>
        <dbReference type="ARBA" id="ARBA00022605"/>
    </source>
</evidence>
<dbReference type="InterPro" id="IPR046825">
    <property type="entry name" value="PDH_C"/>
</dbReference>
<evidence type="ECO:0000256" key="3">
    <source>
        <dbReference type="ARBA" id="ARBA00012068"/>
    </source>
</evidence>
<dbReference type="SUPFAM" id="SSF48179">
    <property type="entry name" value="6-phosphogluconate dehydrogenase C-terminal domain-like"/>
    <property type="match status" value="1"/>
</dbReference>
<dbReference type="EC" id="1.3.1.12" evidence="3"/>
<evidence type="ECO:0000256" key="7">
    <source>
        <dbReference type="ARBA" id="ARBA00023027"/>
    </source>
</evidence>
<dbReference type="PANTHER" id="PTHR21363:SF0">
    <property type="entry name" value="PREPHENATE DEHYDROGENASE [NADP(+)]"/>
    <property type="match status" value="1"/>
</dbReference>
<keyword evidence="12" id="KW-1185">Reference proteome</keyword>
<comment type="pathway">
    <text evidence="1">Amino-acid biosynthesis; L-tyrosine biosynthesis; (4-hydroxyphenyl)pyruvate from prephenate (NAD(+) route): step 1/1.</text>
</comment>
<dbReference type="AlphaFoldDB" id="A0A420W8E9"/>
<dbReference type="InterPro" id="IPR046826">
    <property type="entry name" value="PDH_N"/>
</dbReference>
<keyword evidence="8" id="KW-0057">Aromatic amino acid biosynthesis</keyword>